<dbReference type="Proteomes" id="UP001187682">
    <property type="component" value="Unassembled WGS sequence"/>
</dbReference>
<dbReference type="InterPro" id="IPR003010">
    <property type="entry name" value="C-N_Hydrolase"/>
</dbReference>
<gene>
    <name evidence="3" type="ORF">DNG_05363</name>
</gene>
<evidence type="ECO:0000313" key="3">
    <source>
        <dbReference type="EMBL" id="SPO02690.1"/>
    </source>
</evidence>
<dbReference type="InterPro" id="IPR036526">
    <property type="entry name" value="C-N_Hydrolase_sf"/>
</dbReference>
<dbReference type="Gene3D" id="3.60.110.10">
    <property type="entry name" value="Carbon-nitrogen hydrolase"/>
    <property type="match status" value="1"/>
</dbReference>
<dbReference type="InterPro" id="IPR050345">
    <property type="entry name" value="Aliph_Amidase/BUP"/>
</dbReference>
<dbReference type="PROSITE" id="PS50263">
    <property type="entry name" value="CN_HYDROLASE"/>
    <property type="match status" value="1"/>
</dbReference>
<protein>
    <submittedName>
        <fullName evidence="3">Related to NIT3 Nitrilase</fullName>
    </submittedName>
</protein>
<evidence type="ECO:0000313" key="4">
    <source>
        <dbReference type="Proteomes" id="UP001187682"/>
    </source>
</evidence>
<reference evidence="3" key="1">
    <citation type="submission" date="2018-03" db="EMBL/GenBank/DDBJ databases">
        <authorList>
            <person name="Guldener U."/>
        </authorList>
    </citation>
    <scope>NUCLEOTIDE SEQUENCE</scope>
</reference>
<keyword evidence="4" id="KW-1185">Reference proteome</keyword>
<sequence>MATNIKIALIQLHPKPLSPTYNLSKATRHIEAAASRGAHLAILPEYAVTSWQPSSPNFLSSCESASSALSVFKHLAETHHIAIVPGTIVEKLPNGALANVCYFISSKGEVVSRYVKRNLWHPERGVLSPDQRPHEPFDTEFGKVGLLVCWDLAFPEAARELVSKGAKLIVAPAWWLMNDAGDQGAALNPQSETVFLESLIVCRAFENTCAIAFVNAANPATEGERGADIEANGGMVRGFAGLSQVGMPILGALGRMGAAEGMEIVEVDMGVLDVAEENYRVREDLAREDWHYLVSSKASEAE</sequence>
<proteinExistence type="predicted"/>
<keyword evidence="1" id="KW-0378">Hydrolase</keyword>
<dbReference type="CDD" id="cd07197">
    <property type="entry name" value="nitrilase"/>
    <property type="match status" value="1"/>
</dbReference>
<dbReference type="PANTHER" id="PTHR43674:SF16">
    <property type="entry name" value="CARBON-NITROGEN FAMILY, PUTATIVE (AFU_ORTHOLOGUE AFUA_5G02350)-RELATED"/>
    <property type="match status" value="1"/>
</dbReference>
<evidence type="ECO:0000256" key="1">
    <source>
        <dbReference type="ARBA" id="ARBA00022801"/>
    </source>
</evidence>
<accession>A0AAE8MY85</accession>
<name>A0AAE8MY85_9PEZI</name>
<feature type="domain" description="CN hydrolase" evidence="2">
    <location>
        <begin position="5"/>
        <end position="269"/>
    </location>
</feature>
<evidence type="ECO:0000259" key="2">
    <source>
        <dbReference type="PROSITE" id="PS50263"/>
    </source>
</evidence>
<dbReference type="AlphaFoldDB" id="A0AAE8MY85"/>
<dbReference type="PANTHER" id="PTHR43674">
    <property type="entry name" value="NITRILASE C965.09-RELATED"/>
    <property type="match status" value="1"/>
</dbReference>
<comment type="caution">
    <text evidence="3">The sequence shown here is derived from an EMBL/GenBank/DDBJ whole genome shotgun (WGS) entry which is preliminary data.</text>
</comment>
<dbReference type="EMBL" id="ONZQ02000007">
    <property type="protein sequence ID" value="SPO02690.1"/>
    <property type="molecule type" value="Genomic_DNA"/>
</dbReference>
<dbReference type="Pfam" id="PF00795">
    <property type="entry name" value="CN_hydrolase"/>
    <property type="match status" value="1"/>
</dbReference>
<dbReference type="SUPFAM" id="SSF56317">
    <property type="entry name" value="Carbon-nitrogen hydrolase"/>
    <property type="match status" value="1"/>
</dbReference>
<dbReference type="GO" id="GO:0016811">
    <property type="term" value="F:hydrolase activity, acting on carbon-nitrogen (but not peptide) bonds, in linear amides"/>
    <property type="evidence" value="ECO:0007669"/>
    <property type="project" value="TreeGrafter"/>
</dbReference>
<organism evidence="3 4">
    <name type="scientific">Cephalotrichum gorgonifer</name>
    <dbReference type="NCBI Taxonomy" id="2041049"/>
    <lineage>
        <taxon>Eukaryota</taxon>
        <taxon>Fungi</taxon>
        <taxon>Dikarya</taxon>
        <taxon>Ascomycota</taxon>
        <taxon>Pezizomycotina</taxon>
        <taxon>Sordariomycetes</taxon>
        <taxon>Hypocreomycetidae</taxon>
        <taxon>Microascales</taxon>
        <taxon>Microascaceae</taxon>
        <taxon>Cephalotrichum</taxon>
    </lineage>
</organism>